<proteinExistence type="predicted"/>
<feature type="compositionally biased region" description="Basic and acidic residues" evidence="1">
    <location>
        <begin position="245"/>
        <end position="255"/>
    </location>
</feature>
<feature type="region of interest" description="Disordered" evidence="1">
    <location>
        <begin position="296"/>
        <end position="317"/>
    </location>
</feature>
<evidence type="ECO:0008006" key="5">
    <source>
        <dbReference type="Google" id="ProtNLM"/>
    </source>
</evidence>
<reference evidence="3 4" key="1">
    <citation type="journal article" date="2016" name="Nat. Commun.">
        <title>Thousands of microbial genomes shed light on interconnected biogeochemical processes in an aquifer system.</title>
        <authorList>
            <person name="Anantharaman K."/>
            <person name="Brown C.T."/>
            <person name="Hug L.A."/>
            <person name="Sharon I."/>
            <person name="Castelle C.J."/>
            <person name="Probst A.J."/>
            <person name="Thomas B.C."/>
            <person name="Singh A."/>
            <person name="Wilkins M.J."/>
            <person name="Karaoz U."/>
            <person name="Brodie E.L."/>
            <person name="Williams K.H."/>
            <person name="Hubbard S.S."/>
            <person name="Banfield J.F."/>
        </authorList>
    </citation>
    <scope>NUCLEOTIDE SEQUENCE [LARGE SCALE GENOMIC DNA]</scope>
</reference>
<feature type="transmembrane region" description="Helical" evidence="2">
    <location>
        <begin position="343"/>
        <end position="365"/>
    </location>
</feature>
<accession>A0A1F5ZSD4</accession>
<name>A0A1F5ZSD4_9BACT</name>
<comment type="caution">
    <text evidence="3">The sequence shown here is derived from an EMBL/GenBank/DDBJ whole genome shotgun (WGS) entry which is preliminary data.</text>
</comment>
<dbReference type="EMBL" id="MFJE01000006">
    <property type="protein sequence ID" value="OGG15017.1"/>
    <property type="molecule type" value="Genomic_DNA"/>
</dbReference>
<evidence type="ECO:0000313" key="3">
    <source>
        <dbReference type="EMBL" id="OGG15017.1"/>
    </source>
</evidence>
<feature type="compositionally biased region" description="Acidic residues" evidence="1">
    <location>
        <begin position="296"/>
        <end position="311"/>
    </location>
</feature>
<dbReference type="AlphaFoldDB" id="A0A1F5ZSD4"/>
<organism evidence="3 4">
    <name type="scientific">Candidatus Gottesmanbacteria bacterium RIFCSPHIGHO2_01_FULL_39_10</name>
    <dbReference type="NCBI Taxonomy" id="1798375"/>
    <lineage>
        <taxon>Bacteria</taxon>
        <taxon>Candidatus Gottesmaniibacteriota</taxon>
    </lineage>
</organism>
<keyword evidence="2" id="KW-1133">Transmembrane helix</keyword>
<evidence type="ECO:0000256" key="1">
    <source>
        <dbReference type="SAM" id="MobiDB-lite"/>
    </source>
</evidence>
<gene>
    <name evidence="3" type="ORF">A2773_02015</name>
</gene>
<sequence>MSFVDKFLSKEKEPEYFLMLKVGNHTFEALIWEVKGNKILILGRGISNIDDSKDFTQAADEAISTAEKGLPSGKLVEKVIFGLPYEYTHANKIKPEILTKLKTLTTELSLKPLGFIELPEAIANYLQKKENSPPSAILLGVDKESLTISLLRVGKIQENLVFKRGEYFAQDTEKALKNLTGIDVLPSKILIYDENENLEKLTEELIKHPWHNRAAFLHFPKIESLDDDEILDALIESAASEIIKTESNEDLDHNDAQTPVKNPSLQPKEEVVGVDNIEAVDEAAVFGFQKDKDVQLETEAEEVDEQEEEPENNEKRKIRLPSIPLALPSFSSLKIPRLPKLKFIPLIILLVLIFIIGGIGSYAYYQLPQANVRLLVGTQKMQKDIDITFSPNTTSVDKSALVIPANKIELDVDGEDKASTTGKKNVGNPARGTVTIYNKTTSSKTLDKGTVLTAKNLKFTLDSDVTIASASDTGEGLTYGKTDAKITASSIGPEGNISSGNTFTFSDSSFNGKNNDSLSGGTSRTVSVVSKEDQDKLLEDLSKSLIARAKDDLYKKSSGDEKILDESVKINIVSKKFDKNVDSEATSFSLKLTAKVEALTYNKEDLNTLAREVLVDNMPPDFEFASEGTKLSIQEIELQKDNSLKAKAIVASSLLPKIDVDKIQIELAGKSLAKAQEMLRNEKNIVGVEFQIDNPLPIGGDKLPLKSSNIHLTIASSN</sequence>
<keyword evidence="2" id="KW-0472">Membrane</keyword>
<protein>
    <recommendedName>
        <fullName evidence="5">Baseplate protein J-like domain-containing protein</fullName>
    </recommendedName>
</protein>
<dbReference type="STRING" id="1798375.A2773_02015"/>
<keyword evidence="2" id="KW-0812">Transmembrane</keyword>
<evidence type="ECO:0000313" key="4">
    <source>
        <dbReference type="Proteomes" id="UP000177383"/>
    </source>
</evidence>
<evidence type="ECO:0000256" key="2">
    <source>
        <dbReference type="SAM" id="Phobius"/>
    </source>
</evidence>
<feature type="region of interest" description="Disordered" evidence="1">
    <location>
        <begin position="245"/>
        <end position="264"/>
    </location>
</feature>
<dbReference type="Proteomes" id="UP000177383">
    <property type="component" value="Unassembled WGS sequence"/>
</dbReference>